<evidence type="ECO:0000256" key="1">
    <source>
        <dbReference type="SAM" id="MobiDB-lite"/>
    </source>
</evidence>
<dbReference type="STRING" id="104452.A0A0L7LTS2"/>
<proteinExistence type="predicted"/>
<protein>
    <submittedName>
        <fullName evidence="2">AF4/FMR2 family member 3</fullName>
    </submittedName>
</protein>
<evidence type="ECO:0000313" key="2">
    <source>
        <dbReference type="EMBL" id="KOB78764.1"/>
    </source>
</evidence>
<organism evidence="2 3">
    <name type="scientific">Operophtera brumata</name>
    <name type="common">Winter moth</name>
    <name type="synonym">Phalaena brumata</name>
    <dbReference type="NCBI Taxonomy" id="104452"/>
    <lineage>
        <taxon>Eukaryota</taxon>
        <taxon>Metazoa</taxon>
        <taxon>Ecdysozoa</taxon>
        <taxon>Arthropoda</taxon>
        <taxon>Hexapoda</taxon>
        <taxon>Insecta</taxon>
        <taxon>Pterygota</taxon>
        <taxon>Neoptera</taxon>
        <taxon>Endopterygota</taxon>
        <taxon>Lepidoptera</taxon>
        <taxon>Glossata</taxon>
        <taxon>Ditrysia</taxon>
        <taxon>Geometroidea</taxon>
        <taxon>Geometridae</taxon>
        <taxon>Larentiinae</taxon>
        <taxon>Operophtera</taxon>
    </lineage>
</organism>
<reference evidence="2 3" key="1">
    <citation type="journal article" date="2015" name="Genome Biol. Evol.">
        <title>The genome of winter moth (Operophtera brumata) provides a genomic perspective on sexual dimorphism and phenology.</title>
        <authorList>
            <person name="Derks M.F."/>
            <person name="Smit S."/>
            <person name="Salis L."/>
            <person name="Schijlen E."/>
            <person name="Bossers A."/>
            <person name="Mateman C."/>
            <person name="Pijl A.S."/>
            <person name="de Ridder D."/>
            <person name="Groenen M.A."/>
            <person name="Visser M.E."/>
            <person name="Megens H.J."/>
        </authorList>
    </citation>
    <scope>NUCLEOTIDE SEQUENCE [LARGE SCALE GENOMIC DNA]</scope>
    <source>
        <strain evidence="2">WM2013NL</strain>
        <tissue evidence="2">Head and thorax</tissue>
    </source>
</reference>
<feature type="region of interest" description="Disordered" evidence="1">
    <location>
        <begin position="24"/>
        <end position="49"/>
    </location>
</feature>
<name>A0A0L7LTS2_OPEBR</name>
<gene>
    <name evidence="2" type="ORF">OBRU01_00979</name>
</gene>
<accession>A0A0L7LTS2</accession>
<evidence type="ECO:0000313" key="3">
    <source>
        <dbReference type="Proteomes" id="UP000037510"/>
    </source>
</evidence>
<comment type="caution">
    <text evidence="2">The sequence shown here is derived from an EMBL/GenBank/DDBJ whole genome shotgun (WGS) entry which is preliminary data.</text>
</comment>
<keyword evidence="3" id="KW-1185">Reference proteome</keyword>
<dbReference type="EMBL" id="JTDY01000116">
    <property type="protein sequence ID" value="KOB78764.1"/>
    <property type="molecule type" value="Genomic_DNA"/>
</dbReference>
<dbReference type="AlphaFoldDB" id="A0A0L7LTS2"/>
<sequence>MYNREVKEYSRIVAEYQQKPACAESASPLSPTPSPAGSVGSVGSGASASSGYCSLVHSVPAHAHQAMLLLNKYFAFLYCGPLSLSSTFRHLVQYVRYAITLLKTSGVPRE</sequence>
<dbReference type="Proteomes" id="UP000037510">
    <property type="component" value="Unassembled WGS sequence"/>
</dbReference>